<dbReference type="EMBL" id="QHJQ01000008">
    <property type="protein sequence ID" value="PXA03578.1"/>
    <property type="molecule type" value="Genomic_DNA"/>
</dbReference>
<evidence type="ECO:0000256" key="2">
    <source>
        <dbReference type="ARBA" id="ARBA00007261"/>
    </source>
</evidence>
<dbReference type="FunCoup" id="A0A317ZHX7">
    <property type="interactions" value="150"/>
</dbReference>
<feature type="domain" description="Peptidase M16 N-terminal" evidence="5">
    <location>
        <begin position="47"/>
        <end position="194"/>
    </location>
</feature>
<evidence type="ECO:0000313" key="8">
    <source>
        <dbReference type="Proteomes" id="UP000247099"/>
    </source>
</evidence>
<evidence type="ECO:0000259" key="5">
    <source>
        <dbReference type="Pfam" id="PF00675"/>
    </source>
</evidence>
<dbReference type="RefSeq" id="WP_110131578.1">
    <property type="nucleotide sequence ID" value="NZ_QHJQ01000008.1"/>
</dbReference>
<dbReference type="InterPro" id="IPR007863">
    <property type="entry name" value="Peptidase_M16_C"/>
</dbReference>
<feature type="domain" description="Peptidase M16 C-terminal" evidence="6">
    <location>
        <begin position="661"/>
        <end position="838"/>
    </location>
</feature>
<dbReference type="Pfam" id="PF05193">
    <property type="entry name" value="Peptidase_M16_C"/>
    <property type="match status" value="2"/>
</dbReference>
<comment type="cofactor">
    <cofactor evidence="1">
        <name>Zn(2+)</name>
        <dbReference type="ChEBI" id="CHEBI:29105"/>
    </cofactor>
</comment>
<dbReference type="InterPro" id="IPR001431">
    <property type="entry name" value="Pept_M16_Zn_BS"/>
</dbReference>
<dbReference type="Pfam" id="PF00675">
    <property type="entry name" value="Peptidase_M16"/>
    <property type="match status" value="1"/>
</dbReference>
<feature type="signal peptide" evidence="4">
    <location>
        <begin position="1"/>
        <end position="19"/>
    </location>
</feature>
<dbReference type="SUPFAM" id="SSF63411">
    <property type="entry name" value="LuxS/MPP-like metallohydrolase"/>
    <property type="match status" value="4"/>
</dbReference>
<dbReference type="GO" id="GO:0046872">
    <property type="term" value="F:metal ion binding"/>
    <property type="evidence" value="ECO:0007669"/>
    <property type="project" value="InterPro"/>
</dbReference>
<gene>
    <name evidence="7" type="ORF">DDZ13_11395</name>
</gene>
<protein>
    <recommendedName>
        <fullName evidence="9">Insulinase family protein</fullName>
    </recommendedName>
</protein>
<comment type="caution">
    <text evidence="7">The sequence shown here is derived from an EMBL/GenBank/DDBJ whole genome shotgun (WGS) entry which is preliminary data.</text>
</comment>
<evidence type="ECO:0000313" key="7">
    <source>
        <dbReference type="EMBL" id="PXA03578.1"/>
    </source>
</evidence>
<feature type="chain" id="PRO_5016355174" description="Insulinase family protein" evidence="4">
    <location>
        <begin position="20"/>
        <end position="1018"/>
    </location>
</feature>
<comment type="similarity">
    <text evidence="2 3">Belongs to the peptidase M16 family.</text>
</comment>
<feature type="domain" description="Peptidase M16 C-terminal" evidence="6">
    <location>
        <begin position="204"/>
        <end position="378"/>
    </location>
</feature>
<proteinExistence type="inferred from homology"/>
<sequence>MQATRHFLIFLLTSLCAFATSAEDALKHIQTIGGIEEYELRDNGLRVLLMPNEGLPVATVMVTYEVGSRHEVPGTTGATHILEHMMFKGTPRFNAEEDNDYSSQMERIGARSNATTWFDRTNYYATLPREYVPLAIELEADRMRNLYIREKDLASEMTVVRNEYERGENSPVRTLIKELFAAAFTAHTYSHPTIGWKSDIENTSPEKLREFYDTFYWPENAVLTVIGGYDREKTLDAIVEHYGAIEAAPHPIPEVETSEPEQIGPRRVTIKRAGQVGVVMTGYKVPEATHKDWPALLLIDQIVGADKTGRLYRALEDKGKASATFTFAPELHDPGLFVFGAYLTPDATHEEVEAILQKEIEALIGGGVTEDELSRAKSVIRAEIVYGRDGPYAIADQINEAIAMGDWTSYVNRPKEIEAVTAKEIQAVAKRYFLKKTSTTGWFVPEVKNSLAQQSGRAWGPNYYRDPELYGPHANDKQAENGESLPSVVDFSSNMRRETVAGIDLITVDMPIEGVVSFVGSFAAGEALSPGEHPMLAGLTAAMLDKGSARKDRFAIAELLDTLGADISFSAGSHSLSFSGRFLRPNAGAVLELLAEQVREPAFDPAVFETVRSRQEAYLLQAVDDPNYRASSQLSRMLYPAGHPNHNEELSLLLEDLKATSIEDLRSFHQEFYGPESMRLVFAGDIDFEQIKAAVANAFEGWSGGVPYPEEQPEQGGNTSVEERIYIADKTSVSVLYGYNTGLQRSEKEYLPFMLGNYILGGSFNARLMSEVRKERGLTYNIRSYHQGDIMTPGNWALTASFSPALLDEGMEATREVLDTWYADGVSEAEVDAAIETLSGSYLVGLSTTGRVAGQLHSFLQRGMEPGYIDQYPLELEKITPEQVNRAIKQYLDPSKATVVIAGSLQNGSTSSAESKNNSVSVRIDTPNAGWKVQIEKIYRTADHLVVISQLNQNEEVAAEVITSVADSAEIATEIELPVRHYILGKTWDWGDTGKYTFIESMDDFGTALDGAELIYSK</sequence>
<name>A0A317ZHX7_9BACT</name>
<dbReference type="GO" id="GO:0006508">
    <property type="term" value="P:proteolysis"/>
    <property type="evidence" value="ECO:0007669"/>
    <property type="project" value="InterPro"/>
</dbReference>
<dbReference type="GO" id="GO:0004222">
    <property type="term" value="F:metalloendopeptidase activity"/>
    <property type="evidence" value="ECO:0007669"/>
    <property type="project" value="InterPro"/>
</dbReference>
<evidence type="ECO:0008006" key="9">
    <source>
        <dbReference type="Google" id="ProtNLM"/>
    </source>
</evidence>
<evidence type="ECO:0000256" key="4">
    <source>
        <dbReference type="SAM" id="SignalP"/>
    </source>
</evidence>
<keyword evidence="8" id="KW-1185">Reference proteome</keyword>
<reference evidence="7 8" key="1">
    <citation type="submission" date="2018-05" db="EMBL/GenBank/DDBJ databases">
        <title>Coraliomargarita sinensis sp. nov., isolated from a marine solar saltern.</title>
        <authorList>
            <person name="Zhou L.Y."/>
        </authorList>
    </citation>
    <scope>NUCLEOTIDE SEQUENCE [LARGE SCALE GENOMIC DNA]</scope>
    <source>
        <strain evidence="7 8">WN38</strain>
    </source>
</reference>
<evidence type="ECO:0000256" key="3">
    <source>
        <dbReference type="RuleBase" id="RU004447"/>
    </source>
</evidence>
<dbReference type="InterPro" id="IPR011765">
    <property type="entry name" value="Pept_M16_N"/>
</dbReference>
<keyword evidence="4" id="KW-0732">Signal</keyword>
<dbReference type="PROSITE" id="PS00143">
    <property type="entry name" value="INSULINASE"/>
    <property type="match status" value="1"/>
</dbReference>
<accession>A0A317ZHX7</accession>
<evidence type="ECO:0000256" key="1">
    <source>
        <dbReference type="ARBA" id="ARBA00001947"/>
    </source>
</evidence>
<dbReference type="Proteomes" id="UP000247099">
    <property type="component" value="Unassembled WGS sequence"/>
</dbReference>
<dbReference type="PANTHER" id="PTHR11851:SF49">
    <property type="entry name" value="MITOCHONDRIAL-PROCESSING PEPTIDASE SUBUNIT ALPHA"/>
    <property type="match status" value="1"/>
</dbReference>
<dbReference type="InterPro" id="IPR011249">
    <property type="entry name" value="Metalloenz_LuxS/M16"/>
</dbReference>
<dbReference type="PANTHER" id="PTHR11851">
    <property type="entry name" value="METALLOPROTEASE"/>
    <property type="match status" value="1"/>
</dbReference>
<dbReference type="AlphaFoldDB" id="A0A317ZHX7"/>
<dbReference type="Gene3D" id="3.30.830.10">
    <property type="entry name" value="Metalloenzyme, LuxS/M16 peptidase-like"/>
    <property type="match status" value="4"/>
</dbReference>
<dbReference type="InParanoid" id="A0A317ZHX7"/>
<dbReference type="OrthoDB" id="9811314at2"/>
<dbReference type="InterPro" id="IPR050361">
    <property type="entry name" value="MPP/UQCRC_Complex"/>
</dbReference>
<evidence type="ECO:0000259" key="6">
    <source>
        <dbReference type="Pfam" id="PF05193"/>
    </source>
</evidence>
<organism evidence="7 8">
    <name type="scientific">Coraliomargarita sinensis</name>
    <dbReference type="NCBI Taxonomy" id="2174842"/>
    <lineage>
        <taxon>Bacteria</taxon>
        <taxon>Pseudomonadati</taxon>
        <taxon>Verrucomicrobiota</taxon>
        <taxon>Opitutia</taxon>
        <taxon>Puniceicoccales</taxon>
        <taxon>Coraliomargaritaceae</taxon>
        <taxon>Coraliomargarita</taxon>
    </lineage>
</organism>